<evidence type="ECO:0000313" key="7">
    <source>
        <dbReference type="EMBL" id="PUZ54555.1"/>
    </source>
</evidence>
<keyword evidence="2 4" id="KW-0694">RNA-binding</keyword>
<evidence type="ECO:0000256" key="2">
    <source>
        <dbReference type="ARBA" id="ARBA00022884"/>
    </source>
</evidence>
<dbReference type="Gene3D" id="3.30.160.20">
    <property type="match status" value="3"/>
</dbReference>
<dbReference type="Proteomes" id="UP000244336">
    <property type="component" value="Chromosome 5"/>
</dbReference>
<evidence type="ECO:0000256" key="4">
    <source>
        <dbReference type="PROSITE-ProRule" id="PRU00266"/>
    </source>
</evidence>
<dbReference type="InterPro" id="IPR014720">
    <property type="entry name" value="dsRBD_dom"/>
</dbReference>
<dbReference type="Gramene" id="PUZ54555">
    <property type="protein sequence ID" value="PUZ54555"/>
    <property type="gene ID" value="GQ55_5G141500"/>
</dbReference>
<keyword evidence="8" id="KW-1185">Reference proteome</keyword>
<feature type="domain" description="DRBM" evidence="6">
    <location>
        <begin position="281"/>
        <end position="349"/>
    </location>
</feature>
<dbReference type="OrthoDB" id="5988181at2759"/>
<proteinExistence type="predicted"/>
<feature type="domain" description="DRBM" evidence="6">
    <location>
        <begin position="105"/>
        <end position="175"/>
    </location>
</feature>
<evidence type="ECO:0000256" key="5">
    <source>
        <dbReference type="SAM" id="MobiDB-lite"/>
    </source>
</evidence>
<gene>
    <name evidence="7" type="ORF">GQ55_5G141500</name>
</gene>
<dbReference type="Pfam" id="PF00035">
    <property type="entry name" value="dsrm"/>
    <property type="match status" value="3"/>
</dbReference>
<sequence>MLLETRPCGSRNRPAEIRTHSSGGTPHKHHPRHLPPLNEKARRQERVKREGADPPHGARAERTEARHPTLVRPIESSPEQFSAAARNPSHFNRSRDQQADRAAKMFRSRLQELCQQRRWAPPVYEHTREGPDHVPLFRATVLVHDEKFSSPDEGARSTKEAYNLAAMAAFEHLAALPAAALVPVPAAPAPPQPATQLPYKTQLQIYAQKRGKNLPSYRPIYGGSLHAPLFKSEVTIDGQTFESPEYFRTMKEAETAAAKVALMSLPQEASPPQQSLVPSVSYKNLLQELAQKGGFPLPVYATTSDVLNHSAAFISTVEIQGTTFQGEPGNTKKQAEMNAAKVAFQHFKDRDRGSAVHGGSSMQQGNENLFSGQNIKILSSMQEGTDNLFSGQKIKILEPKSLVPIVSTAKHGKDNDFDAVNHDARSAGSANPLPVAATTQFLDENAQSAKVEVDKLFLPEPSTEVDKLPLLESSRGMEVMDSSSKVDKLSLPEQSMDVKVTNSSLKVDKLPLPEPSTEVEVMNSSLQDAEPPIAEPSTEVEVIDSSLKVSEPPIPKACSEVEAMDTSLEHTSTVNGHSPLIAPTSTSTLTVPTTTMPVSSDRCGCYMLTNRIQVYPRNTDMVIPEGATMLPFSNDTWMAVSLPYCNNNEHEGSRTAT</sequence>
<dbReference type="SUPFAM" id="SSF54768">
    <property type="entry name" value="dsRNA-binding domain-like"/>
    <property type="match status" value="3"/>
</dbReference>
<dbReference type="EMBL" id="CM009753">
    <property type="protein sequence ID" value="PUZ54555.1"/>
    <property type="molecule type" value="Genomic_DNA"/>
</dbReference>
<dbReference type="AlphaFoldDB" id="A0A2T7DG64"/>
<evidence type="ECO:0000313" key="8">
    <source>
        <dbReference type="Proteomes" id="UP000244336"/>
    </source>
</evidence>
<name>A0A2T7DG64_9POAL</name>
<feature type="region of interest" description="Disordered" evidence="5">
    <location>
        <begin position="1"/>
        <end position="101"/>
    </location>
</feature>
<protein>
    <recommendedName>
        <fullName evidence="6">DRBM domain-containing protein</fullName>
    </recommendedName>
</protein>
<feature type="compositionally biased region" description="Basic and acidic residues" evidence="5">
    <location>
        <begin position="39"/>
        <end position="67"/>
    </location>
</feature>
<evidence type="ECO:0000256" key="3">
    <source>
        <dbReference type="ARBA" id="ARBA00037597"/>
    </source>
</evidence>
<dbReference type="PANTHER" id="PTHR46031:SF36">
    <property type="entry name" value="DOUBLE-STRANDED RNA-BINDING PROTEIN 1"/>
    <property type="match status" value="1"/>
</dbReference>
<reference evidence="7 8" key="1">
    <citation type="submission" date="2018-04" db="EMBL/GenBank/DDBJ databases">
        <title>WGS assembly of Panicum hallii var. hallii HAL2.</title>
        <authorList>
            <person name="Lovell J."/>
            <person name="Jenkins J."/>
            <person name="Lowry D."/>
            <person name="Mamidi S."/>
            <person name="Sreedasyam A."/>
            <person name="Weng X."/>
            <person name="Barry K."/>
            <person name="Bonette J."/>
            <person name="Campitelli B."/>
            <person name="Daum C."/>
            <person name="Gordon S."/>
            <person name="Gould B."/>
            <person name="Lipzen A."/>
            <person name="MacQueen A."/>
            <person name="Palacio-Mejia J."/>
            <person name="Plott C."/>
            <person name="Shakirov E."/>
            <person name="Shu S."/>
            <person name="Yoshinaga Y."/>
            <person name="Zane M."/>
            <person name="Rokhsar D."/>
            <person name="Grimwood J."/>
            <person name="Schmutz J."/>
            <person name="Juenger T."/>
        </authorList>
    </citation>
    <scope>NUCLEOTIDE SEQUENCE [LARGE SCALE GENOMIC DNA]</scope>
    <source>
        <strain evidence="8">cv. HAL2</strain>
    </source>
</reference>
<comment type="function">
    <text evidence="3">Binds double-stranded RNA.</text>
</comment>
<feature type="domain" description="DRBM" evidence="6">
    <location>
        <begin position="198"/>
        <end position="267"/>
    </location>
</feature>
<keyword evidence="1" id="KW-0677">Repeat</keyword>
<dbReference type="SMART" id="SM00358">
    <property type="entry name" value="DSRM"/>
    <property type="match status" value="3"/>
</dbReference>
<accession>A0A2T7DG64</accession>
<dbReference type="STRING" id="1504633.A0A2T7DG64"/>
<evidence type="ECO:0000256" key="1">
    <source>
        <dbReference type="ARBA" id="ARBA00022737"/>
    </source>
</evidence>
<organism evidence="7 8">
    <name type="scientific">Panicum hallii var. hallii</name>
    <dbReference type="NCBI Taxonomy" id="1504633"/>
    <lineage>
        <taxon>Eukaryota</taxon>
        <taxon>Viridiplantae</taxon>
        <taxon>Streptophyta</taxon>
        <taxon>Embryophyta</taxon>
        <taxon>Tracheophyta</taxon>
        <taxon>Spermatophyta</taxon>
        <taxon>Magnoliopsida</taxon>
        <taxon>Liliopsida</taxon>
        <taxon>Poales</taxon>
        <taxon>Poaceae</taxon>
        <taxon>PACMAD clade</taxon>
        <taxon>Panicoideae</taxon>
        <taxon>Panicodae</taxon>
        <taxon>Paniceae</taxon>
        <taxon>Panicinae</taxon>
        <taxon>Panicum</taxon>
        <taxon>Panicum sect. Panicum</taxon>
    </lineage>
</organism>
<evidence type="ECO:0000259" key="6">
    <source>
        <dbReference type="PROSITE" id="PS50137"/>
    </source>
</evidence>
<dbReference type="GO" id="GO:0003723">
    <property type="term" value="F:RNA binding"/>
    <property type="evidence" value="ECO:0007669"/>
    <property type="project" value="UniProtKB-UniRule"/>
</dbReference>
<dbReference type="PROSITE" id="PS50137">
    <property type="entry name" value="DS_RBD"/>
    <property type="match status" value="3"/>
</dbReference>
<dbReference type="PANTHER" id="PTHR46031">
    <property type="match status" value="1"/>
</dbReference>